<sequence>MKVVFKAGRWKKISINVPERALRMIKESDFKLIEVVKAICRGDLENEFPSDNLEKI</sequence>
<gene>
    <name evidence="1" type="ORF">P8X34_01065</name>
</gene>
<accession>A0ABV4T0U0</accession>
<name>A0ABV4T0U0_9EURY</name>
<proteinExistence type="predicted"/>
<dbReference type="RefSeq" id="WP_372823060.1">
    <property type="nucleotide sequence ID" value="NZ_JARRIF010000001.1"/>
</dbReference>
<protein>
    <recommendedName>
        <fullName evidence="3">VapB-type antitoxin</fullName>
    </recommendedName>
</protein>
<dbReference type="EMBL" id="JARRIG010000001">
    <property type="protein sequence ID" value="MFA4803350.1"/>
    <property type="molecule type" value="Genomic_DNA"/>
</dbReference>
<dbReference type="Proteomes" id="UP001571980">
    <property type="component" value="Unassembled WGS sequence"/>
</dbReference>
<reference evidence="1 2" key="1">
    <citation type="submission" date="2023-03" db="EMBL/GenBank/DDBJ databases">
        <title>Speciation in Pyrococcus: adaptation to high temperature as a mechanism.</title>
        <authorList>
            <person name="Gu J."/>
        </authorList>
    </citation>
    <scope>NUCLEOTIDE SEQUENCE [LARGE SCALE GENOMIC DNA]</scope>
    <source>
        <strain evidence="1 2">LMOA34</strain>
    </source>
</reference>
<evidence type="ECO:0000313" key="1">
    <source>
        <dbReference type="EMBL" id="MFA4803350.1"/>
    </source>
</evidence>
<organism evidence="1 2">
    <name type="scientific">Pyrococcus kukulkanii</name>
    <dbReference type="NCBI Taxonomy" id="1609559"/>
    <lineage>
        <taxon>Archaea</taxon>
        <taxon>Methanobacteriati</taxon>
        <taxon>Methanobacteriota</taxon>
        <taxon>Thermococci</taxon>
        <taxon>Thermococcales</taxon>
        <taxon>Thermococcaceae</taxon>
        <taxon>Pyrococcus</taxon>
    </lineage>
</organism>
<evidence type="ECO:0000313" key="2">
    <source>
        <dbReference type="Proteomes" id="UP001571980"/>
    </source>
</evidence>
<evidence type="ECO:0008006" key="3">
    <source>
        <dbReference type="Google" id="ProtNLM"/>
    </source>
</evidence>
<comment type="caution">
    <text evidence="1">The sequence shown here is derived from an EMBL/GenBank/DDBJ whole genome shotgun (WGS) entry which is preliminary data.</text>
</comment>
<keyword evidence="2" id="KW-1185">Reference proteome</keyword>